<reference evidence="1" key="1">
    <citation type="journal article" date="2023" name="Genome Biol. Evol.">
        <title>First Whole Genome Sequence and Flow Cytometry Genome Size Data for the Lichen-Forming Fungus Ramalina farinacea (Ascomycota).</title>
        <authorList>
            <person name="Llewellyn T."/>
            <person name="Mian S."/>
            <person name="Hill R."/>
            <person name="Leitch I.J."/>
            <person name="Gaya E."/>
        </authorList>
    </citation>
    <scope>NUCLEOTIDE SEQUENCE</scope>
    <source>
        <strain evidence="1">LIQ254RAFAR</strain>
    </source>
</reference>
<organism evidence="1 2">
    <name type="scientific">Ramalina farinacea</name>
    <dbReference type="NCBI Taxonomy" id="258253"/>
    <lineage>
        <taxon>Eukaryota</taxon>
        <taxon>Fungi</taxon>
        <taxon>Dikarya</taxon>
        <taxon>Ascomycota</taxon>
        <taxon>Pezizomycotina</taxon>
        <taxon>Lecanoromycetes</taxon>
        <taxon>OSLEUM clade</taxon>
        <taxon>Lecanoromycetidae</taxon>
        <taxon>Lecanorales</taxon>
        <taxon>Lecanorineae</taxon>
        <taxon>Ramalinaceae</taxon>
        <taxon>Ramalina</taxon>
    </lineage>
</organism>
<name>A0AA43QTF6_9LECA</name>
<dbReference type="AlphaFoldDB" id="A0AA43QTF6"/>
<accession>A0AA43QTF6</accession>
<dbReference type="Proteomes" id="UP001161017">
    <property type="component" value="Unassembled WGS sequence"/>
</dbReference>
<keyword evidence="2" id="KW-1185">Reference proteome</keyword>
<gene>
    <name evidence="1" type="ORF">OHK93_003374</name>
</gene>
<evidence type="ECO:0000313" key="2">
    <source>
        <dbReference type="Proteomes" id="UP001161017"/>
    </source>
</evidence>
<proteinExistence type="predicted"/>
<comment type="caution">
    <text evidence="1">The sequence shown here is derived from an EMBL/GenBank/DDBJ whole genome shotgun (WGS) entry which is preliminary data.</text>
</comment>
<dbReference type="EMBL" id="JAPUFD010000017">
    <property type="protein sequence ID" value="MDI1492162.1"/>
    <property type="molecule type" value="Genomic_DNA"/>
</dbReference>
<evidence type="ECO:0000313" key="1">
    <source>
        <dbReference type="EMBL" id="MDI1492162.1"/>
    </source>
</evidence>
<protein>
    <submittedName>
        <fullName evidence="1">Uncharacterized protein</fullName>
    </submittedName>
</protein>
<sequence>MGINSPCNLIWRSYTRPSLRGEGGADVDAGFGDEDMIEREELDLEEDNAAGANAQMEDAGDEGVAELFAGHDG</sequence>